<evidence type="ECO:0000256" key="1">
    <source>
        <dbReference type="ARBA" id="ARBA00006484"/>
    </source>
</evidence>
<dbReference type="PRINTS" id="PR00081">
    <property type="entry name" value="GDHRDH"/>
</dbReference>
<comment type="function">
    <text evidence="3">Putative oxidoreductase.</text>
</comment>
<gene>
    <name evidence="5" type="ORF">CBOVIS_LOCUS3529</name>
</gene>
<dbReference type="InterPro" id="IPR036291">
    <property type="entry name" value="NAD(P)-bd_dom_sf"/>
</dbReference>
<dbReference type="GO" id="GO:0016491">
    <property type="term" value="F:oxidoreductase activity"/>
    <property type="evidence" value="ECO:0007669"/>
    <property type="project" value="UniProtKB-KW"/>
</dbReference>
<dbReference type="Gene3D" id="3.40.50.720">
    <property type="entry name" value="NAD(P)-binding Rossmann-like Domain"/>
    <property type="match status" value="1"/>
</dbReference>
<dbReference type="Pfam" id="PF00106">
    <property type="entry name" value="adh_short"/>
    <property type="match status" value="1"/>
</dbReference>
<protein>
    <submittedName>
        <fullName evidence="5">Uncharacterized protein</fullName>
    </submittedName>
</protein>
<dbReference type="OrthoDB" id="5307821at2759"/>
<dbReference type="EMBL" id="CADEPM010000002">
    <property type="protein sequence ID" value="CAB3400635.1"/>
    <property type="molecule type" value="Genomic_DNA"/>
</dbReference>
<evidence type="ECO:0000313" key="5">
    <source>
        <dbReference type="EMBL" id="CAB3400635.1"/>
    </source>
</evidence>
<comment type="caution">
    <text evidence="5">The sequence shown here is derived from an EMBL/GenBank/DDBJ whole genome shotgun (WGS) entry which is preliminary data.</text>
</comment>
<comment type="similarity">
    <text evidence="1 4">Belongs to the short-chain dehydrogenases/reductases (SDR) family.</text>
</comment>
<keyword evidence="2" id="KW-0560">Oxidoreductase</keyword>
<keyword evidence="6" id="KW-1185">Reference proteome</keyword>
<sequence>MNTKNSVKIHEFLKDYLPLIAIPITIYGAYKLFNRLIPGSHNLPKMEFKDKVVVITGASSGIGKALAYELFARGAKLILLARSVEKLSLISEELRLLYPNNKNYPAFHYFDINDPENGPWDQIPKIDILINNAGLSMRGSVADTPIEVHRQVMNVNFFGHVAVTRLLLPKISPDGCIVATSSVQGKVALPYRSSYSASKHALQAFFDSLRCEHKNLHVLVVSAGYINTGFGSRALDADGKPVGVEDQNQKQGYSPQYAAVQILNAIRDRKSDFIMAATDARFAILMKHFWPTLVNYLLYKRGTKDPWAQKKKD</sequence>
<evidence type="ECO:0000256" key="4">
    <source>
        <dbReference type="RuleBase" id="RU000363"/>
    </source>
</evidence>
<evidence type="ECO:0000313" key="6">
    <source>
        <dbReference type="Proteomes" id="UP000494206"/>
    </source>
</evidence>
<accession>A0A8S1EIQ8</accession>
<reference evidence="5 6" key="1">
    <citation type="submission" date="2020-04" db="EMBL/GenBank/DDBJ databases">
        <authorList>
            <person name="Laetsch R D."/>
            <person name="Stevens L."/>
            <person name="Kumar S."/>
            <person name="Blaxter L. M."/>
        </authorList>
    </citation>
    <scope>NUCLEOTIDE SEQUENCE [LARGE SCALE GENOMIC DNA]</scope>
</reference>
<dbReference type="InterPro" id="IPR002347">
    <property type="entry name" value="SDR_fam"/>
</dbReference>
<dbReference type="InterPro" id="IPR020904">
    <property type="entry name" value="Sc_DH/Rdtase_CS"/>
</dbReference>
<organism evidence="5 6">
    <name type="scientific">Caenorhabditis bovis</name>
    <dbReference type="NCBI Taxonomy" id="2654633"/>
    <lineage>
        <taxon>Eukaryota</taxon>
        <taxon>Metazoa</taxon>
        <taxon>Ecdysozoa</taxon>
        <taxon>Nematoda</taxon>
        <taxon>Chromadorea</taxon>
        <taxon>Rhabditida</taxon>
        <taxon>Rhabditina</taxon>
        <taxon>Rhabditomorpha</taxon>
        <taxon>Rhabditoidea</taxon>
        <taxon>Rhabditidae</taxon>
        <taxon>Peloderinae</taxon>
        <taxon>Caenorhabditis</taxon>
    </lineage>
</organism>
<dbReference type="SUPFAM" id="SSF51735">
    <property type="entry name" value="NAD(P)-binding Rossmann-fold domains"/>
    <property type="match status" value="1"/>
</dbReference>
<evidence type="ECO:0000256" key="3">
    <source>
        <dbReference type="ARBA" id="ARBA00037096"/>
    </source>
</evidence>
<dbReference type="PRINTS" id="PR00080">
    <property type="entry name" value="SDRFAMILY"/>
</dbReference>
<dbReference type="PANTHER" id="PTHR44196:SF1">
    <property type="entry name" value="DEHYDROGENASE_REDUCTASE SDR FAMILY MEMBER 7B"/>
    <property type="match status" value="1"/>
</dbReference>
<dbReference type="PROSITE" id="PS00061">
    <property type="entry name" value="ADH_SHORT"/>
    <property type="match status" value="1"/>
</dbReference>
<dbReference type="PANTHER" id="PTHR44196">
    <property type="entry name" value="DEHYDROGENASE/REDUCTASE SDR FAMILY MEMBER 7B"/>
    <property type="match status" value="1"/>
</dbReference>
<dbReference type="Proteomes" id="UP000494206">
    <property type="component" value="Unassembled WGS sequence"/>
</dbReference>
<dbReference type="AlphaFoldDB" id="A0A8S1EIQ8"/>
<dbReference type="GO" id="GO:0016020">
    <property type="term" value="C:membrane"/>
    <property type="evidence" value="ECO:0007669"/>
    <property type="project" value="TreeGrafter"/>
</dbReference>
<evidence type="ECO:0000256" key="2">
    <source>
        <dbReference type="ARBA" id="ARBA00023002"/>
    </source>
</evidence>
<name>A0A8S1EIQ8_9PELO</name>
<proteinExistence type="inferred from homology"/>